<keyword evidence="2" id="KW-1185">Reference proteome</keyword>
<protein>
    <submittedName>
        <fullName evidence="1">Uncharacterized protein</fullName>
    </submittedName>
</protein>
<dbReference type="Proteomes" id="UP001516472">
    <property type="component" value="Unassembled WGS sequence"/>
</dbReference>
<gene>
    <name evidence="1" type="ORF">G4177_23945</name>
</gene>
<reference evidence="1 2" key="1">
    <citation type="submission" date="2020-02" db="EMBL/GenBank/DDBJ databases">
        <authorList>
            <person name="Babadi Z.K."/>
            <person name="Risdian C."/>
            <person name="Ebrahimipour G.H."/>
            <person name="Wink J."/>
        </authorList>
    </citation>
    <scope>NUCLEOTIDE SEQUENCE [LARGE SCALE GENOMIC DNA]</scope>
    <source>
        <strain evidence="1 2">ZKHCc1 1396</strain>
    </source>
</reference>
<dbReference type="RefSeq" id="WP_193428427.1">
    <property type="nucleotide sequence ID" value="NZ_CBCSIP010000033.1"/>
</dbReference>
<comment type="caution">
    <text evidence="1">The sequence shown here is derived from an EMBL/GenBank/DDBJ whole genome shotgun (WGS) entry which is preliminary data.</text>
</comment>
<name>A0ABR9PTH9_9BACT</name>
<accession>A0ABR9PTH9</accession>
<dbReference type="EMBL" id="JAAIYO010000007">
    <property type="protein sequence ID" value="MBE4751232.1"/>
    <property type="molecule type" value="Genomic_DNA"/>
</dbReference>
<organism evidence="1 2">
    <name type="scientific">Corallococcus soli</name>
    <dbReference type="NCBI Taxonomy" id="2710757"/>
    <lineage>
        <taxon>Bacteria</taxon>
        <taxon>Pseudomonadati</taxon>
        <taxon>Myxococcota</taxon>
        <taxon>Myxococcia</taxon>
        <taxon>Myxococcales</taxon>
        <taxon>Cystobacterineae</taxon>
        <taxon>Myxococcaceae</taxon>
        <taxon>Corallococcus</taxon>
    </lineage>
</organism>
<evidence type="ECO:0000313" key="2">
    <source>
        <dbReference type="Proteomes" id="UP001516472"/>
    </source>
</evidence>
<sequence>MPTALTHRGLSLRVDFNEAGVVLRPLFLQPIPIAWEELEFIGLTPAMERHPDGWREKTYAVSHLMKDFRSTLATAGHLWVELVVRDRRPLVQRIEGRWTRAWLTTRLHPMLDASDQRKPDQSLLGLDLYRHRLNAPLDDLLDLMARRCRFDLVVHD</sequence>
<evidence type="ECO:0000313" key="1">
    <source>
        <dbReference type="EMBL" id="MBE4751232.1"/>
    </source>
</evidence>
<proteinExistence type="predicted"/>